<evidence type="ECO:0000256" key="9">
    <source>
        <dbReference type="ARBA" id="ARBA00023065"/>
    </source>
</evidence>
<name>A0A1B9I9F5_9TREE</name>
<dbReference type="FunFam" id="1.10.287.70:FF:000097">
    <property type="entry name" value="Potassium voltage-gated channel subfamily G member 3"/>
    <property type="match status" value="1"/>
</dbReference>
<dbReference type="PANTHER" id="PTHR11537:SF254">
    <property type="entry name" value="POTASSIUM VOLTAGE-GATED CHANNEL PROTEIN SHAB"/>
    <property type="match status" value="1"/>
</dbReference>
<feature type="region of interest" description="Disordered" evidence="12">
    <location>
        <begin position="540"/>
        <end position="580"/>
    </location>
</feature>
<dbReference type="Gene3D" id="1.10.287.70">
    <property type="match status" value="1"/>
</dbReference>
<evidence type="ECO:0000256" key="10">
    <source>
        <dbReference type="ARBA" id="ARBA00023136"/>
    </source>
</evidence>
<feature type="domain" description="Ion transport" evidence="14">
    <location>
        <begin position="163"/>
        <end position="391"/>
    </location>
</feature>
<evidence type="ECO:0000256" key="5">
    <source>
        <dbReference type="ARBA" id="ARBA00022826"/>
    </source>
</evidence>
<feature type="compositionally biased region" description="Low complexity" evidence="12">
    <location>
        <begin position="432"/>
        <end position="461"/>
    </location>
</feature>
<organism evidence="15">
    <name type="scientific">Kwoniella pini CBS 10737</name>
    <dbReference type="NCBI Taxonomy" id="1296096"/>
    <lineage>
        <taxon>Eukaryota</taxon>
        <taxon>Fungi</taxon>
        <taxon>Dikarya</taxon>
        <taxon>Basidiomycota</taxon>
        <taxon>Agaricomycotina</taxon>
        <taxon>Tremellomycetes</taxon>
        <taxon>Tremellales</taxon>
        <taxon>Cryptococcaceae</taxon>
        <taxon>Kwoniella</taxon>
    </lineage>
</organism>
<evidence type="ECO:0000256" key="11">
    <source>
        <dbReference type="ARBA" id="ARBA00023303"/>
    </source>
</evidence>
<evidence type="ECO:0000256" key="4">
    <source>
        <dbReference type="ARBA" id="ARBA00022692"/>
    </source>
</evidence>
<keyword evidence="10 13" id="KW-0472">Membrane</keyword>
<dbReference type="KEGG" id="kpin:30169747"/>
<dbReference type="RefSeq" id="XP_019013312.1">
    <property type="nucleotide sequence ID" value="XM_019153151.1"/>
</dbReference>
<evidence type="ECO:0000313" key="16">
    <source>
        <dbReference type="EMBL" id="WWC69676.1"/>
    </source>
</evidence>
<evidence type="ECO:0000256" key="1">
    <source>
        <dbReference type="ARBA" id="ARBA00004141"/>
    </source>
</evidence>
<evidence type="ECO:0000259" key="14">
    <source>
        <dbReference type="Pfam" id="PF00520"/>
    </source>
</evidence>
<feature type="compositionally biased region" description="Polar residues" evidence="12">
    <location>
        <begin position="462"/>
        <end position="475"/>
    </location>
</feature>
<dbReference type="GO" id="GO:0001508">
    <property type="term" value="P:action potential"/>
    <property type="evidence" value="ECO:0007669"/>
    <property type="project" value="TreeGrafter"/>
</dbReference>
<evidence type="ECO:0000256" key="7">
    <source>
        <dbReference type="ARBA" id="ARBA00022958"/>
    </source>
</evidence>
<dbReference type="AlphaFoldDB" id="A0A1B9I9F5"/>
<proteinExistence type="predicted"/>
<feature type="transmembrane region" description="Helical" evidence="13">
    <location>
        <begin position="188"/>
        <end position="206"/>
    </location>
</feature>
<dbReference type="OrthoDB" id="415460at2759"/>
<accession>A0A1B9I9F5</accession>
<feature type="region of interest" description="Disordered" evidence="12">
    <location>
        <begin position="1"/>
        <end position="87"/>
    </location>
</feature>
<dbReference type="Pfam" id="PF00520">
    <property type="entry name" value="Ion_trans"/>
    <property type="match status" value="1"/>
</dbReference>
<dbReference type="GeneID" id="30169747"/>
<evidence type="ECO:0000256" key="12">
    <source>
        <dbReference type="SAM" id="MobiDB-lite"/>
    </source>
</evidence>
<evidence type="ECO:0000256" key="3">
    <source>
        <dbReference type="ARBA" id="ARBA00022538"/>
    </source>
</evidence>
<reference evidence="15" key="1">
    <citation type="submission" date="2013-07" db="EMBL/GenBank/DDBJ databases">
        <title>The Genome Sequence of Cryptococcus pinus CBS10737.</title>
        <authorList>
            <consortium name="The Broad Institute Genome Sequencing Platform"/>
            <person name="Cuomo C."/>
            <person name="Litvintseva A."/>
            <person name="Chen Y."/>
            <person name="Heitman J."/>
            <person name="Sun S."/>
            <person name="Springer D."/>
            <person name="Dromer F."/>
            <person name="Young S.K."/>
            <person name="Zeng Q."/>
            <person name="Gargeya S."/>
            <person name="Fitzgerald M."/>
            <person name="Abouelleil A."/>
            <person name="Alvarado L."/>
            <person name="Berlin A.M."/>
            <person name="Chapman S.B."/>
            <person name="Dewar J."/>
            <person name="Goldberg J."/>
            <person name="Griggs A."/>
            <person name="Gujja S."/>
            <person name="Hansen M."/>
            <person name="Howarth C."/>
            <person name="Imamovic A."/>
            <person name="Larimer J."/>
            <person name="McCowan C."/>
            <person name="Murphy C."/>
            <person name="Pearson M."/>
            <person name="Priest M."/>
            <person name="Roberts A."/>
            <person name="Saif S."/>
            <person name="Shea T."/>
            <person name="Sykes S."/>
            <person name="Wortman J."/>
            <person name="Nusbaum C."/>
            <person name="Birren B."/>
        </authorList>
    </citation>
    <scope>NUCLEOTIDE SEQUENCE [LARGE SCALE GENOMIC DNA]</scope>
    <source>
        <strain evidence="15">CBS 10737</strain>
    </source>
</reference>
<evidence type="ECO:0000256" key="8">
    <source>
        <dbReference type="ARBA" id="ARBA00022989"/>
    </source>
</evidence>
<feature type="transmembrane region" description="Helical" evidence="13">
    <location>
        <begin position="154"/>
        <end position="176"/>
    </location>
</feature>
<comment type="subcellular location">
    <subcellularLocation>
        <location evidence="1">Membrane</location>
        <topology evidence="1">Multi-pass membrane protein</topology>
    </subcellularLocation>
</comment>
<dbReference type="PANTHER" id="PTHR11537">
    <property type="entry name" value="VOLTAGE-GATED POTASSIUM CHANNEL"/>
    <property type="match status" value="1"/>
</dbReference>
<dbReference type="InterPro" id="IPR027359">
    <property type="entry name" value="Volt_channel_dom_sf"/>
</dbReference>
<dbReference type="InterPro" id="IPR005821">
    <property type="entry name" value="Ion_trans_dom"/>
</dbReference>
<dbReference type="InterPro" id="IPR028325">
    <property type="entry name" value="VG_K_chnl"/>
</dbReference>
<gene>
    <name evidence="15" type="ORF">I206_01378</name>
    <name evidence="16" type="ORF">I206_103619</name>
</gene>
<keyword evidence="7" id="KW-0630">Potassium</keyword>
<keyword evidence="4 13" id="KW-0812">Transmembrane</keyword>
<dbReference type="GO" id="GO:0005249">
    <property type="term" value="F:voltage-gated potassium channel activity"/>
    <property type="evidence" value="ECO:0007669"/>
    <property type="project" value="InterPro"/>
</dbReference>
<keyword evidence="6" id="KW-0851">Voltage-gated channel</keyword>
<reference evidence="15" key="3">
    <citation type="submission" date="2016-07" db="EMBL/GenBank/DDBJ databases">
        <title>Evolution of pathogenesis and genome organization in the Tremellales.</title>
        <authorList>
            <person name="Cuomo C."/>
            <person name="Litvintseva A."/>
            <person name="Heitman J."/>
            <person name="Chen Y."/>
            <person name="Sun S."/>
            <person name="Springer D."/>
            <person name="Dromer F."/>
            <person name="Young S."/>
            <person name="Zeng Q."/>
            <person name="Chapman S."/>
            <person name="Gujja S."/>
            <person name="Saif S."/>
            <person name="Birren B."/>
        </authorList>
    </citation>
    <scope>NUCLEOTIDE SEQUENCE</scope>
    <source>
        <strain evidence="15">CBS 10737</strain>
    </source>
</reference>
<dbReference type="GO" id="GO:0008076">
    <property type="term" value="C:voltage-gated potassium channel complex"/>
    <property type="evidence" value="ECO:0007669"/>
    <property type="project" value="InterPro"/>
</dbReference>
<feature type="transmembrane region" description="Helical" evidence="13">
    <location>
        <begin position="291"/>
        <end position="313"/>
    </location>
</feature>
<keyword evidence="17" id="KW-1185">Reference proteome</keyword>
<keyword evidence="8 13" id="KW-1133">Transmembrane helix</keyword>
<keyword evidence="2" id="KW-0813">Transport</keyword>
<feature type="compositionally biased region" description="Basic and acidic residues" evidence="12">
    <location>
        <begin position="540"/>
        <end position="567"/>
    </location>
</feature>
<dbReference type="STRING" id="1296096.A0A1B9I9F5"/>
<dbReference type="Proteomes" id="UP000094020">
    <property type="component" value="Chromosome 4"/>
</dbReference>
<keyword evidence="5" id="KW-0631">Potassium channel</keyword>
<evidence type="ECO:0000313" key="15">
    <source>
        <dbReference type="EMBL" id="OCF52093.1"/>
    </source>
</evidence>
<sequence length="580" mass="64527">MSSYPPGPSSDSIPAEDYELPDLEAGPSKRRPSNSAPKARTLTLHPSSSTANLLFSAPNASLPTPKRRHARTRSYPDSPEDAMTPRRLHRDAFLSEEDQRINDTEEVRLPDFGHILGFNDEGEDHFAIAQGMRTRWKRKLYLLLEEPNSGREAFFIHIGVTGTIIFSAILTTLSTLPAFHTDPGSTRVLFGLDTFIVILFTIEYLARSLAHSDSWSMYYNWSTSFFAVLDVIAILPYYIEVAQNEDTSILFRFSILRTFRLLRVFRAFKYQNQMLLTIEVMYVAVRRSKDALLALSFFILLVLILSSTLLYFAERGTWDNQLGAFIDSDGEPSQFDSIPKTAWFSLVTMSTVGYGEITPKSFMGKLITVPLLMFGLLLIALPSFVLGRNFAIVFDAMTSKVPKPPSNMTSPRESLEVPPPPTSLTQETQSIPLLTNLSSTSTPTGPLSAPPSRSRAVSPLPTSGNMIPSSSASSARGINNLPRMWDGGDMLQSSTMSKGDLTNVKLAKNQFVLLEQIDNLRKTIDRQGDLLARLAAALDGKESRSRSRTTRVENHGEVRKHDIDEKGQFALGESDEEGDR</sequence>
<protein>
    <recommendedName>
        <fullName evidence="14">Ion transport domain-containing protein</fullName>
    </recommendedName>
</protein>
<dbReference type="EMBL" id="KI894008">
    <property type="protein sequence ID" value="OCF52093.1"/>
    <property type="molecule type" value="Genomic_DNA"/>
</dbReference>
<dbReference type="PRINTS" id="PR01333">
    <property type="entry name" value="2POREKCHANEL"/>
</dbReference>
<evidence type="ECO:0000256" key="2">
    <source>
        <dbReference type="ARBA" id="ARBA00022448"/>
    </source>
</evidence>
<keyword evidence="3" id="KW-0633">Potassium transport</keyword>
<evidence type="ECO:0000256" key="6">
    <source>
        <dbReference type="ARBA" id="ARBA00022882"/>
    </source>
</evidence>
<dbReference type="SUPFAM" id="SSF81324">
    <property type="entry name" value="Voltage-gated potassium channels"/>
    <property type="match status" value="1"/>
</dbReference>
<feature type="compositionally biased region" description="Polar residues" evidence="12">
    <location>
        <begin position="44"/>
        <end position="62"/>
    </location>
</feature>
<keyword evidence="9" id="KW-0406">Ion transport</keyword>
<dbReference type="InterPro" id="IPR003280">
    <property type="entry name" value="2pore_dom_K_chnl"/>
</dbReference>
<dbReference type="PRINTS" id="PR00169">
    <property type="entry name" value="KCHANNEL"/>
</dbReference>
<feature type="region of interest" description="Disordered" evidence="12">
    <location>
        <begin position="402"/>
        <end position="475"/>
    </location>
</feature>
<keyword evidence="11" id="KW-0407">Ion channel</keyword>
<evidence type="ECO:0000313" key="17">
    <source>
        <dbReference type="Proteomes" id="UP000094020"/>
    </source>
</evidence>
<reference evidence="16" key="4">
    <citation type="submission" date="2024-02" db="EMBL/GenBank/DDBJ databases">
        <title>Comparative genomics of Cryptococcus and Kwoniella reveals pathogenesis evolution and contrasting modes of karyotype evolution via chromosome fusion or intercentromeric recombination.</title>
        <authorList>
            <person name="Coelho M.A."/>
            <person name="David-Palma M."/>
            <person name="Shea T."/>
            <person name="Bowers K."/>
            <person name="McGinley-Smith S."/>
            <person name="Mohammad A.W."/>
            <person name="Gnirke A."/>
            <person name="Yurkov A.M."/>
            <person name="Nowrousian M."/>
            <person name="Sun S."/>
            <person name="Cuomo C.A."/>
            <person name="Heitman J."/>
        </authorList>
    </citation>
    <scope>NUCLEOTIDE SEQUENCE</scope>
    <source>
        <strain evidence="16">CBS 10737</strain>
    </source>
</reference>
<evidence type="ECO:0000256" key="13">
    <source>
        <dbReference type="SAM" id="Phobius"/>
    </source>
</evidence>
<dbReference type="Gene3D" id="1.20.120.350">
    <property type="entry name" value="Voltage-gated potassium channels. Chain C"/>
    <property type="match status" value="1"/>
</dbReference>
<reference evidence="16" key="2">
    <citation type="submission" date="2013-07" db="EMBL/GenBank/DDBJ databases">
        <authorList>
            <consortium name="The Broad Institute Genome Sequencing Platform"/>
            <person name="Cuomo C."/>
            <person name="Litvintseva A."/>
            <person name="Chen Y."/>
            <person name="Heitman J."/>
            <person name="Sun S."/>
            <person name="Springer D."/>
            <person name="Dromer F."/>
            <person name="Young S.K."/>
            <person name="Zeng Q."/>
            <person name="Gargeya S."/>
            <person name="Fitzgerald M."/>
            <person name="Abouelleil A."/>
            <person name="Alvarado L."/>
            <person name="Berlin A.M."/>
            <person name="Chapman S.B."/>
            <person name="Dewar J."/>
            <person name="Goldberg J."/>
            <person name="Griggs A."/>
            <person name="Gujja S."/>
            <person name="Hansen M."/>
            <person name="Howarth C."/>
            <person name="Imamovic A."/>
            <person name="Larimer J."/>
            <person name="McCowan C."/>
            <person name="Murphy C."/>
            <person name="Pearson M."/>
            <person name="Priest M."/>
            <person name="Roberts A."/>
            <person name="Saif S."/>
            <person name="Shea T."/>
            <person name="Sykes S."/>
            <person name="Wortman J."/>
            <person name="Nusbaum C."/>
            <person name="Birren B."/>
        </authorList>
    </citation>
    <scope>NUCLEOTIDE SEQUENCE</scope>
    <source>
        <strain evidence="16">CBS 10737</strain>
    </source>
</reference>
<feature type="transmembrane region" description="Helical" evidence="13">
    <location>
        <begin position="218"/>
        <end position="239"/>
    </location>
</feature>
<dbReference type="EMBL" id="CP144522">
    <property type="protein sequence ID" value="WWC69676.1"/>
    <property type="molecule type" value="Genomic_DNA"/>
</dbReference>
<feature type="transmembrane region" description="Helical" evidence="13">
    <location>
        <begin position="367"/>
        <end position="387"/>
    </location>
</feature>